<evidence type="ECO:0000256" key="4">
    <source>
        <dbReference type="ARBA" id="ARBA00022676"/>
    </source>
</evidence>
<feature type="region of interest" description="Disordered" evidence="10">
    <location>
        <begin position="719"/>
        <end position="787"/>
    </location>
</feature>
<feature type="region of interest" description="Disordered" evidence="10">
    <location>
        <begin position="1"/>
        <end position="247"/>
    </location>
</feature>
<dbReference type="InterPro" id="IPR029044">
    <property type="entry name" value="Nucleotide-diphossugar_trans"/>
</dbReference>
<feature type="domain" description="Chitin synthase 4-like" evidence="12">
    <location>
        <begin position="486"/>
        <end position="562"/>
    </location>
</feature>
<dbReference type="GO" id="GO:0005886">
    <property type="term" value="C:plasma membrane"/>
    <property type="evidence" value="ECO:0007669"/>
    <property type="project" value="UniProtKB-SubCell"/>
</dbReference>
<comment type="caution">
    <text evidence="13">The sequence shown here is derived from an EMBL/GenBank/DDBJ whole genome shotgun (WGS) entry which is preliminary data.</text>
</comment>
<feature type="compositionally biased region" description="Basic and acidic residues" evidence="10">
    <location>
        <begin position="124"/>
        <end position="138"/>
    </location>
</feature>
<evidence type="ECO:0000256" key="2">
    <source>
        <dbReference type="ARBA" id="ARBA00012543"/>
    </source>
</evidence>
<keyword evidence="6 11" id="KW-0812">Transmembrane</keyword>
<sequence length="1442" mass="158705">MTASPPSNQPPAQPGYTPLPQETARDRDSVASDDSDLDPRRYRLSTLQSQGFDQPPSFLPELHDNPRPSSYFNNMRPSHESLTQPRQSTTNNQPDEFSNQAQGSYFASMSPPGPQPAHLPADGRTPDSVELRELDRAARQPAYPPVTDYPDHTSATGPGAHLVPGDNASDHTRPKKSTDSIGSRLVRKFSARSRASSRVQEEGGMSSRSLRRQRSLVRPERARRPKVGDPNYHSSLRGNVNTPAGPLSEVRNRRTVLTRENTLNRGRTLGRKNTTKSMGGAEPTKKRSCPRPWIIWCYIVTFYAPGSLLRCCGMPNPAVQLAWREKMGLVTIIMFIMACVGFLTFGFQQVVCGLSTSKQHYVKYNEISNRDVVINGRLYDVSKYSHPASSQTGDNVTPGNLRMEPVFAGAMDLSFLFQYPNGNCKGLFNIPEPDDASGNVVNFFPCVINNGTLSADPNLNPDRSSCHTTSSSRKVLSKLPYSGDQYYDWETINGAMRNRKFVIYSGSVMDMGRLDWLVNGITPIGIFNELAQPKFRGRDVTWYIGNNRPEVGKCLKEMFRVGALDTNTIGCMASQIVLYVSLIVILGVVFIKFGLAVIFGWVMGPRLGLLKDETPEERRRRIQTIELWSDVNNHYGQPMTIRPQYSVATNNKKSRFFPRTSRFSTYMPGEEPGRAPRATNYSSVYGGIPARSQRASTFANLTANSSSHSLVYPPMPGAATGASSPAVGASDTRALSSATAPDFSPGAVGHTALSSSGDQSQHSGDDLNGRTTSNHGDPNSKQSLQPGVMLEKPASEDLAYTILLVTCYSEGAHGIRTTLDSLAGTDFPTSHKCLFIICDGIITGAGESVSTPDVCLAMMKDFVITPDNVQPYSYVAIADGSKRHNMAKIYAGYYAPDESSPPEAKRARVPMILIVKCGTPAEVKEAKPGNRGKRDSQIILMSFLQHVMFDERMTELEYELFNAMWNVMGVTPDNFEIVLMVDADTKVYPDSVSRMVACMVRDPQIMGLCGETKIANKKDSWVSMIQVFEYYISHHQSKAFESVFGGVTCLPGCFCMYRIKAPKGPNGYWVPILANPDIVEYYSENVVETLHDKNLLLLGEDRFLSTLMLKTFPKRKMMFVPSAVCKTIVPDEFKVLLSQRRRWINSTVHNLLELVLVRDLCGTFFFSMQFVIFMELVGTVVLPAAISFTLYLVIVSTFTRPVPWLPLFLLAAILGLPAVLIGLTTRKMVYVGWMLIYLAALPVWNFLLPAYAFWHFDDFSWGQTRMVEGEGKGGDHGDKDGEFDSSKIVMKRWCEFEAEKRRKTTLMLNEHSASVSNLPEMPILPTSSPAVQPSNASLNASLAAPGTAVLTGGDPTAGSSASFDKLGYMTPQMKNRISYAPSTQASSVNLALGGSSALGPMPTAPMIHYEGSSSGGGISDGSMEKTAGSGPTFDYPPRHSEK</sequence>
<dbReference type="GO" id="GO:0030428">
    <property type="term" value="C:cell septum"/>
    <property type="evidence" value="ECO:0007669"/>
    <property type="project" value="TreeGrafter"/>
</dbReference>
<keyword evidence="14" id="KW-1185">Reference proteome</keyword>
<name>A0A9W8EC89_9FUNG</name>
<evidence type="ECO:0000256" key="8">
    <source>
        <dbReference type="ARBA" id="ARBA00023136"/>
    </source>
</evidence>
<feature type="transmembrane region" description="Helical" evidence="11">
    <location>
        <begin position="327"/>
        <end position="347"/>
    </location>
</feature>
<dbReference type="CDD" id="cd04190">
    <property type="entry name" value="Chitin_synth_C"/>
    <property type="match status" value="1"/>
</dbReference>
<keyword evidence="5" id="KW-0808">Transferase</keyword>
<feature type="compositionally biased region" description="Polar residues" evidence="10">
    <location>
        <begin position="67"/>
        <end position="107"/>
    </location>
</feature>
<evidence type="ECO:0000256" key="11">
    <source>
        <dbReference type="SAM" id="Phobius"/>
    </source>
</evidence>
<dbReference type="Pfam" id="PF22997">
    <property type="entry name" value="CHS4"/>
    <property type="match status" value="1"/>
</dbReference>
<dbReference type="Pfam" id="PF03142">
    <property type="entry name" value="Chitin_synth_2"/>
    <property type="match status" value="1"/>
</dbReference>
<dbReference type="Gene3D" id="3.90.550.10">
    <property type="entry name" value="Spore Coat Polysaccharide Biosynthesis Protein SpsA, Chain A"/>
    <property type="match status" value="1"/>
</dbReference>
<dbReference type="EC" id="2.4.1.16" evidence="2"/>
<feature type="transmembrane region" description="Helical" evidence="11">
    <location>
        <begin position="1176"/>
        <end position="1198"/>
    </location>
</feature>
<feature type="compositionally biased region" description="Polar residues" evidence="10">
    <location>
        <begin position="232"/>
        <end position="242"/>
    </location>
</feature>
<comment type="subcellular location">
    <subcellularLocation>
        <location evidence="1">Cell membrane</location>
        <topology evidence="1">Multi-pass membrane protein</topology>
    </subcellularLocation>
</comment>
<feature type="transmembrane region" description="Helical" evidence="11">
    <location>
        <begin position="576"/>
        <end position="602"/>
    </location>
</feature>
<evidence type="ECO:0000256" key="5">
    <source>
        <dbReference type="ARBA" id="ARBA00022679"/>
    </source>
</evidence>
<dbReference type="PANTHER" id="PTHR22914:SF16">
    <property type="entry name" value="CHITIN SYNTHASE 3"/>
    <property type="match status" value="1"/>
</dbReference>
<gene>
    <name evidence="13" type="ORF">H4R34_003181</name>
</gene>
<keyword evidence="9" id="KW-0325">Glycoprotein</keyword>
<evidence type="ECO:0000256" key="7">
    <source>
        <dbReference type="ARBA" id="ARBA00022989"/>
    </source>
</evidence>
<feature type="compositionally biased region" description="Polar residues" evidence="10">
    <location>
        <begin position="769"/>
        <end position="785"/>
    </location>
</feature>
<feature type="transmembrane region" description="Helical" evidence="11">
    <location>
        <begin position="1235"/>
        <end position="1254"/>
    </location>
</feature>
<reference evidence="13" key="1">
    <citation type="submission" date="2022-07" db="EMBL/GenBank/DDBJ databases">
        <title>Phylogenomic reconstructions and comparative analyses of Kickxellomycotina fungi.</title>
        <authorList>
            <person name="Reynolds N.K."/>
            <person name="Stajich J.E."/>
            <person name="Barry K."/>
            <person name="Grigoriev I.V."/>
            <person name="Crous P."/>
            <person name="Smith M.E."/>
        </authorList>
    </citation>
    <scope>NUCLEOTIDE SEQUENCE</scope>
    <source>
        <strain evidence="13">RSA 567</strain>
    </source>
</reference>
<dbReference type="EMBL" id="JANBQB010000272">
    <property type="protein sequence ID" value="KAJ1978511.1"/>
    <property type="molecule type" value="Genomic_DNA"/>
</dbReference>
<keyword evidence="3" id="KW-1003">Cell membrane</keyword>
<evidence type="ECO:0000259" key="12">
    <source>
        <dbReference type="Pfam" id="PF22997"/>
    </source>
</evidence>
<accession>A0A9W8EC89</accession>
<organism evidence="13 14">
    <name type="scientific">Dimargaris verticillata</name>
    <dbReference type="NCBI Taxonomy" id="2761393"/>
    <lineage>
        <taxon>Eukaryota</taxon>
        <taxon>Fungi</taxon>
        <taxon>Fungi incertae sedis</taxon>
        <taxon>Zoopagomycota</taxon>
        <taxon>Kickxellomycotina</taxon>
        <taxon>Dimargaritomycetes</taxon>
        <taxon>Dimargaritales</taxon>
        <taxon>Dimargaritaceae</taxon>
        <taxon>Dimargaris</taxon>
    </lineage>
</organism>
<dbReference type="GO" id="GO:0004100">
    <property type="term" value="F:chitin synthase activity"/>
    <property type="evidence" value="ECO:0007669"/>
    <property type="project" value="UniProtKB-EC"/>
</dbReference>
<dbReference type="Proteomes" id="UP001151582">
    <property type="component" value="Unassembled WGS sequence"/>
</dbReference>
<evidence type="ECO:0000256" key="3">
    <source>
        <dbReference type="ARBA" id="ARBA00022475"/>
    </source>
</evidence>
<evidence type="ECO:0000313" key="13">
    <source>
        <dbReference type="EMBL" id="KAJ1978511.1"/>
    </source>
</evidence>
<evidence type="ECO:0000256" key="1">
    <source>
        <dbReference type="ARBA" id="ARBA00004651"/>
    </source>
</evidence>
<keyword evidence="8 11" id="KW-0472">Membrane</keyword>
<feature type="region of interest" description="Disordered" evidence="10">
    <location>
        <begin position="1408"/>
        <end position="1442"/>
    </location>
</feature>
<evidence type="ECO:0000256" key="10">
    <source>
        <dbReference type="SAM" id="MobiDB-lite"/>
    </source>
</evidence>
<proteinExistence type="predicted"/>
<dbReference type="PANTHER" id="PTHR22914">
    <property type="entry name" value="CHITIN SYNTHASE"/>
    <property type="match status" value="1"/>
</dbReference>
<keyword evidence="4" id="KW-0328">Glycosyltransferase</keyword>
<protein>
    <recommendedName>
        <fullName evidence="2">chitin synthase</fullName>
        <ecNumber evidence="2">2.4.1.16</ecNumber>
    </recommendedName>
</protein>
<dbReference type="OrthoDB" id="370884at2759"/>
<evidence type="ECO:0000256" key="9">
    <source>
        <dbReference type="ARBA" id="ARBA00023180"/>
    </source>
</evidence>
<feature type="transmembrane region" description="Helical" evidence="11">
    <location>
        <begin position="1204"/>
        <end position="1223"/>
    </location>
</feature>
<evidence type="ECO:0000256" key="6">
    <source>
        <dbReference type="ARBA" id="ARBA00022692"/>
    </source>
</evidence>
<feature type="compositionally biased region" description="Basic and acidic residues" evidence="10">
    <location>
        <begin position="168"/>
        <end position="178"/>
    </location>
</feature>
<dbReference type="SUPFAM" id="SSF53448">
    <property type="entry name" value="Nucleotide-diphospho-sugar transferases"/>
    <property type="match status" value="1"/>
</dbReference>
<dbReference type="InterPro" id="IPR054295">
    <property type="entry name" value="CHS4-like_dom"/>
</dbReference>
<keyword evidence="7 11" id="KW-1133">Transmembrane helix</keyword>
<dbReference type="GO" id="GO:0006031">
    <property type="term" value="P:chitin biosynthetic process"/>
    <property type="evidence" value="ECO:0007669"/>
    <property type="project" value="TreeGrafter"/>
</dbReference>
<dbReference type="InterPro" id="IPR004835">
    <property type="entry name" value="Chitin_synth"/>
</dbReference>
<evidence type="ECO:0000313" key="14">
    <source>
        <dbReference type="Proteomes" id="UP001151582"/>
    </source>
</evidence>